<name>A0A2M6WT96_9BACT</name>
<feature type="transmembrane region" description="Helical" evidence="1">
    <location>
        <begin position="58"/>
        <end position="80"/>
    </location>
</feature>
<keyword evidence="1" id="KW-0812">Transmembrane</keyword>
<evidence type="ECO:0000313" key="2">
    <source>
        <dbReference type="EMBL" id="PIT96020.1"/>
    </source>
</evidence>
<dbReference type="Proteomes" id="UP000228533">
    <property type="component" value="Unassembled WGS sequence"/>
</dbReference>
<dbReference type="AlphaFoldDB" id="A0A2M6WT96"/>
<accession>A0A2M6WT96</accession>
<organism evidence="2 3">
    <name type="scientific">Candidatus Falkowbacteria bacterium CG10_big_fil_rev_8_21_14_0_10_37_14</name>
    <dbReference type="NCBI Taxonomy" id="1974561"/>
    <lineage>
        <taxon>Bacteria</taxon>
        <taxon>Candidatus Falkowiibacteriota</taxon>
    </lineage>
</organism>
<gene>
    <name evidence="2" type="ORF">COT94_02020</name>
</gene>
<keyword evidence="1" id="KW-0472">Membrane</keyword>
<sequence length="143" mass="15658">MRKAILTILILGFLVLANMVVAQGLINPDVIDANKQENTRISSGLFDQATNETTMTQYIAYVVNVFLGLLGTVFLVLIIVAGYNLLTAQGESAKVVKAQTIIRTAIIGLVIITAAYALTYWIFARLPDNQDRSVLRDELTNLS</sequence>
<comment type="caution">
    <text evidence="2">The sequence shown here is derived from an EMBL/GenBank/DDBJ whole genome shotgun (WGS) entry which is preliminary data.</text>
</comment>
<proteinExistence type="predicted"/>
<protein>
    <submittedName>
        <fullName evidence="2">Uncharacterized protein</fullName>
    </submittedName>
</protein>
<feature type="transmembrane region" description="Helical" evidence="1">
    <location>
        <begin position="101"/>
        <end position="123"/>
    </location>
</feature>
<evidence type="ECO:0000313" key="3">
    <source>
        <dbReference type="Proteomes" id="UP000228533"/>
    </source>
</evidence>
<reference evidence="3" key="1">
    <citation type="submission" date="2017-09" db="EMBL/GenBank/DDBJ databases">
        <title>Depth-based differentiation of microbial function through sediment-hosted aquifers and enrichment of novel symbionts in the deep terrestrial subsurface.</title>
        <authorList>
            <person name="Probst A.J."/>
            <person name="Ladd B."/>
            <person name="Jarett J.K."/>
            <person name="Geller-Mcgrath D.E."/>
            <person name="Sieber C.M.K."/>
            <person name="Emerson J.B."/>
            <person name="Anantharaman K."/>
            <person name="Thomas B.C."/>
            <person name="Malmstrom R."/>
            <person name="Stieglmeier M."/>
            <person name="Klingl A."/>
            <person name="Woyke T."/>
            <person name="Ryan C.M."/>
            <person name="Banfield J.F."/>
        </authorList>
    </citation>
    <scope>NUCLEOTIDE SEQUENCE [LARGE SCALE GENOMIC DNA]</scope>
</reference>
<dbReference type="EMBL" id="PFAM01000013">
    <property type="protein sequence ID" value="PIT96020.1"/>
    <property type="molecule type" value="Genomic_DNA"/>
</dbReference>
<keyword evidence="1" id="KW-1133">Transmembrane helix</keyword>
<evidence type="ECO:0000256" key="1">
    <source>
        <dbReference type="SAM" id="Phobius"/>
    </source>
</evidence>